<feature type="region of interest" description="Disordered" evidence="1">
    <location>
        <begin position="1"/>
        <end position="24"/>
    </location>
</feature>
<protein>
    <submittedName>
        <fullName evidence="2 4">Uncharacterized protein</fullName>
    </submittedName>
</protein>
<reference evidence="2 3" key="2">
    <citation type="submission" date="2018-11" db="EMBL/GenBank/DDBJ databases">
        <authorList>
            <consortium name="Pathogen Informatics"/>
        </authorList>
    </citation>
    <scope>NUCLEOTIDE SEQUENCE [LARGE SCALE GENOMIC DNA]</scope>
</reference>
<dbReference type="Proteomes" id="UP000271162">
    <property type="component" value="Unassembled WGS sequence"/>
</dbReference>
<proteinExistence type="predicted"/>
<evidence type="ECO:0000313" key="3">
    <source>
        <dbReference type="Proteomes" id="UP000271162"/>
    </source>
</evidence>
<evidence type="ECO:0000313" key="4">
    <source>
        <dbReference type="WBParaSite" id="NBR_0001041301-mRNA-1"/>
    </source>
</evidence>
<dbReference type="WBParaSite" id="NBR_0001041301-mRNA-1">
    <property type="protein sequence ID" value="NBR_0001041301-mRNA-1"/>
    <property type="gene ID" value="NBR_0001041301"/>
</dbReference>
<evidence type="ECO:0000256" key="1">
    <source>
        <dbReference type="SAM" id="MobiDB-lite"/>
    </source>
</evidence>
<evidence type="ECO:0000313" key="2">
    <source>
        <dbReference type="EMBL" id="VDL74003.1"/>
    </source>
</evidence>
<name>A0A0N4Y3L6_NIPBR</name>
<reference evidence="4" key="1">
    <citation type="submission" date="2017-02" db="UniProtKB">
        <authorList>
            <consortium name="WormBaseParasite"/>
        </authorList>
    </citation>
    <scope>IDENTIFICATION</scope>
</reference>
<keyword evidence="3" id="KW-1185">Reference proteome</keyword>
<dbReference type="AlphaFoldDB" id="A0A0N4Y3L6"/>
<organism evidence="4">
    <name type="scientific">Nippostrongylus brasiliensis</name>
    <name type="common">Rat hookworm</name>
    <dbReference type="NCBI Taxonomy" id="27835"/>
    <lineage>
        <taxon>Eukaryota</taxon>
        <taxon>Metazoa</taxon>
        <taxon>Ecdysozoa</taxon>
        <taxon>Nematoda</taxon>
        <taxon>Chromadorea</taxon>
        <taxon>Rhabditida</taxon>
        <taxon>Rhabditina</taxon>
        <taxon>Rhabditomorpha</taxon>
        <taxon>Strongyloidea</taxon>
        <taxon>Heligmosomidae</taxon>
        <taxon>Nippostrongylus</taxon>
    </lineage>
</organism>
<sequence length="91" mass="10278">MYSPVMRRSMRRLPRTPDGSPSIGHRRVQQVLSDDPLKACFTPGFALLTLTLSGNCMMARELPNTVKAADVVEVDERSSCRRFVTIVYYTL</sequence>
<dbReference type="EMBL" id="UYSL01020314">
    <property type="protein sequence ID" value="VDL74003.1"/>
    <property type="molecule type" value="Genomic_DNA"/>
</dbReference>
<accession>A0A0N4Y3L6</accession>
<gene>
    <name evidence="2" type="ORF">NBR_LOCUS10414</name>
</gene>
<dbReference type="OrthoDB" id="10535351at2759"/>